<dbReference type="RefSeq" id="WP_284392298.1">
    <property type="nucleotide sequence ID" value="NZ_BSNK01000002.1"/>
</dbReference>
<protein>
    <recommendedName>
        <fullName evidence="1">Antitoxin SocA-like Panacea domain-containing protein</fullName>
    </recommendedName>
</protein>
<comment type="caution">
    <text evidence="2">The sequence shown here is derived from an EMBL/GenBank/DDBJ whole genome shotgun (WGS) entry which is preliminary data.</text>
</comment>
<proteinExistence type="predicted"/>
<accession>A0ABQ5VC88</accession>
<organism evidence="2 3">
    <name type="scientific">Algimonas ampicilliniresistens</name>
    <dbReference type="NCBI Taxonomy" id="1298735"/>
    <lineage>
        <taxon>Bacteria</taxon>
        <taxon>Pseudomonadati</taxon>
        <taxon>Pseudomonadota</taxon>
        <taxon>Alphaproteobacteria</taxon>
        <taxon>Maricaulales</taxon>
        <taxon>Robiginitomaculaceae</taxon>
        <taxon>Algimonas</taxon>
    </lineage>
</organism>
<sequence>MYDVDDICDYVIARLRAAGVHINLLKLHKLLYYVQAWALAYDNEPMFDEDFQAWVHGPVSRRIFDRFKESKSLYSSVGVQDIREGFDAGSLREATVNNINSVLDVYGGFSGDQLEQLTHEEQPWLEARANLSPTERSTEVISQETMGSFYRARLS</sequence>
<evidence type="ECO:0000259" key="1">
    <source>
        <dbReference type="Pfam" id="PF13274"/>
    </source>
</evidence>
<evidence type="ECO:0000313" key="2">
    <source>
        <dbReference type="EMBL" id="GLQ25114.1"/>
    </source>
</evidence>
<reference evidence="2" key="1">
    <citation type="journal article" date="2014" name="Int. J. Syst. Evol. Microbiol.">
        <title>Complete genome of a new Firmicutes species belonging to the dominant human colonic microbiota ('Ruminococcus bicirculans') reveals two chromosomes and a selective capacity to utilize plant glucans.</title>
        <authorList>
            <consortium name="NISC Comparative Sequencing Program"/>
            <person name="Wegmann U."/>
            <person name="Louis P."/>
            <person name="Goesmann A."/>
            <person name="Henrissat B."/>
            <person name="Duncan S.H."/>
            <person name="Flint H.J."/>
        </authorList>
    </citation>
    <scope>NUCLEOTIDE SEQUENCE</scope>
    <source>
        <strain evidence="2">NBRC 108219</strain>
    </source>
</reference>
<name>A0ABQ5VC88_9PROT</name>
<dbReference type="InterPro" id="IPR025272">
    <property type="entry name" value="SocA_Panacea"/>
</dbReference>
<reference evidence="2" key="2">
    <citation type="submission" date="2023-01" db="EMBL/GenBank/DDBJ databases">
        <title>Draft genome sequence of Algimonas ampicilliniresistens strain NBRC 108219.</title>
        <authorList>
            <person name="Sun Q."/>
            <person name="Mori K."/>
        </authorList>
    </citation>
    <scope>NUCLEOTIDE SEQUENCE</scope>
    <source>
        <strain evidence="2">NBRC 108219</strain>
    </source>
</reference>
<dbReference type="Pfam" id="PF13274">
    <property type="entry name" value="SocA_Panacea"/>
    <property type="match status" value="1"/>
</dbReference>
<gene>
    <name evidence="2" type="ORF">GCM10007853_29880</name>
</gene>
<evidence type="ECO:0000313" key="3">
    <source>
        <dbReference type="Proteomes" id="UP001161391"/>
    </source>
</evidence>
<dbReference type="EMBL" id="BSNK01000002">
    <property type="protein sequence ID" value="GLQ25114.1"/>
    <property type="molecule type" value="Genomic_DNA"/>
</dbReference>
<dbReference type="Proteomes" id="UP001161391">
    <property type="component" value="Unassembled WGS sequence"/>
</dbReference>
<keyword evidence="3" id="KW-1185">Reference proteome</keyword>
<feature type="domain" description="Antitoxin SocA-like Panacea" evidence="1">
    <location>
        <begin position="27"/>
        <end position="124"/>
    </location>
</feature>